<dbReference type="InParanoid" id="E9HMF6"/>
<evidence type="ECO:0000313" key="2">
    <source>
        <dbReference type="EMBL" id="EFX67083.1"/>
    </source>
</evidence>
<protein>
    <submittedName>
        <fullName evidence="2">Uncharacterized protein</fullName>
    </submittedName>
</protein>
<dbReference type="AlphaFoldDB" id="E9HMF6"/>
<dbReference type="EMBL" id="GL732686">
    <property type="protein sequence ID" value="EFX67083.1"/>
    <property type="molecule type" value="Genomic_DNA"/>
</dbReference>
<dbReference type="Proteomes" id="UP000000305">
    <property type="component" value="Unassembled WGS sequence"/>
</dbReference>
<keyword evidence="3" id="KW-1185">Reference proteome</keyword>
<dbReference type="HOGENOM" id="CLU_1898315_0_0_1"/>
<organism evidence="2 3">
    <name type="scientific">Daphnia pulex</name>
    <name type="common">Water flea</name>
    <dbReference type="NCBI Taxonomy" id="6669"/>
    <lineage>
        <taxon>Eukaryota</taxon>
        <taxon>Metazoa</taxon>
        <taxon>Ecdysozoa</taxon>
        <taxon>Arthropoda</taxon>
        <taxon>Crustacea</taxon>
        <taxon>Branchiopoda</taxon>
        <taxon>Diplostraca</taxon>
        <taxon>Cladocera</taxon>
        <taxon>Anomopoda</taxon>
        <taxon>Daphniidae</taxon>
        <taxon>Daphnia</taxon>
    </lineage>
</organism>
<accession>E9HMF6</accession>
<reference evidence="2 3" key="1">
    <citation type="journal article" date="2011" name="Science">
        <title>The ecoresponsive genome of Daphnia pulex.</title>
        <authorList>
            <person name="Colbourne J.K."/>
            <person name="Pfrender M.E."/>
            <person name="Gilbert D."/>
            <person name="Thomas W.K."/>
            <person name="Tucker A."/>
            <person name="Oakley T.H."/>
            <person name="Tokishita S."/>
            <person name="Aerts A."/>
            <person name="Arnold G.J."/>
            <person name="Basu M.K."/>
            <person name="Bauer D.J."/>
            <person name="Caceres C.E."/>
            <person name="Carmel L."/>
            <person name="Casola C."/>
            <person name="Choi J.H."/>
            <person name="Detter J.C."/>
            <person name="Dong Q."/>
            <person name="Dusheyko S."/>
            <person name="Eads B.D."/>
            <person name="Frohlich T."/>
            <person name="Geiler-Samerotte K.A."/>
            <person name="Gerlach D."/>
            <person name="Hatcher P."/>
            <person name="Jogdeo S."/>
            <person name="Krijgsveld J."/>
            <person name="Kriventseva E.V."/>
            <person name="Kultz D."/>
            <person name="Laforsch C."/>
            <person name="Lindquist E."/>
            <person name="Lopez J."/>
            <person name="Manak J.R."/>
            <person name="Muller J."/>
            <person name="Pangilinan J."/>
            <person name="Patwardhan R.P."/>
            <person name="Pitluck S."/>
            <person name="Pritham E.J."/>
            <person name="Rechtsteiner A."/>
            <person name="Rho M."/>
            <person name="Rogozin I.B."/>
            <person name="Sakarya O."/>
            <person name="Salamov A."/>
            <person name="Schaack S."/>
            <person name="Shapiro H."/>
            <person name="Shiga Y."/>
            <person name="Skalitzky C."/>
            <person name="Smith Z."/>
            <person name="Souvorov A."/>
            <person name="Sung W."/>
            <person name="Tang Z."/>
            <person name="Tsuchiya D."/>
            <person name="Tu H."/>
            <person name="Vos H."/>
            <person name="Wang M."/>
            <person name="Wolf Y.I."/>
            <person name="Yamagata H."/>
            <person name="Yamada T."/>
            <person name="Ye Y."/>
            <person name="Shaw J.R."/>
            <person name="Andrews J."/>
            <person name="Crease T.J."/>
            <person name="Tang H."/>
            <person name="Lucas S.M."/>
            <person name="Robertson H.M."/>
            <person name="Bork P."/>
            <person name="Koonin E.V."/>
            <person name="Zdobnov E.M."/>
            <person name="Grigoriev I.V."/>
            <person name="Lynch M."/>
            <person name="Boore J.L."/>
        </authorList>
    </citation>
    <scope>NUCLEOTIDE SEQUENCE [LARGE SCALE GENOMIC DNA]</scope>
</reference>
<name>E9HMF6_DAPPU</name>
<evidence type="ECO:0000256" key="1">
    <source>
        <dbReference type="SAM" id="MobiDB-lite"/>
    </source>
</evidence>
<sequence length="134" mass="14728">MSIKICQGPIDDPQWTQDRKNYTYPSAPPPTHGIHLSHLAPSAVASSWTNILTSVVHDLSDLQDADVPEESVDDTYSKRRMPPAANWVRAQGPKEPLLHAKPFKLALKKSGAFRLASNSPSNHPKPTVNTPTQD</sequence>
<proteinExistence type="predicted"/>
<dbReference type="KEGG" id="dpx:DAPPUDRAFT_262137"/>
<gene>
    <name evidence="2" type="ORF">DAPPUDRAFT_262137</name>
</gene>
<feature type="region of interest" description="Disordered" evidence="1">
    <location>
        <begin position="111"/>
        <end position="134"/>
    </location>
</feature>
<feature type="compositionally biased region" description="Polar residues" evidence="1">
    <location>
        <begin position="116"/>
        <end position="134"/>
    </location>
</feature>
<evidence type="ECO:0000313" key="3">
    <source>
        <dbReference type="Proteomes" id="UP000000305"/>
    </source>
</evidence>